<proteinExistence type="predicted"/>
<evidence type="ECO:0000313" key="1">
    <source>
        <dbReference type="EMBL" id="KAK2138497.1"/>
    </source>
</evidence>
<dbReference type="EMBL" id="JAODUO010007620">
    <property type="protein sequence ID" value="KAK2138497.1"/>
    <property type="molecule type" value="Genomic_DNA"/>
</dbReference>
<evidence type="ECO:0000313" key="2">
    <source>
        <dbReference type="Proteomes" id="UP001209878"/>
    </source>
</evidence>
<dbReference type="AlphaFoldDB" id="A0AAD9IQ56"/>
<sequence>MFPGSTTEDQLHLIFKVIGTPTDDTWPGIIYSEEFRGYNFPHYRPDPLINHAPRLDAEGLSLLAEFLQYNVKSAIVSSLFEVSGISLHKNPGLRSSATLTGRSRQGRETAQAEHVVLGDRSSTDRCPPQTDRCMAFLSRVTSQCHVITASLFMLW</sequence>
<organism evidence="1 2">
    <name type="scientific">Ridgeia piscesae</name>
    <name type="common">Tubeworm</name>
    <dbReference type="NCBI Taxonomy" id="27915"/>
    <lineage>
        <taxon>Eukaryota</taxon>
        <taxon>Metazoa</taxon>
        <taxon>Spiralia</taxon>
        <taxon>Lophotrochozoa</taxon>
        <taxon>Annelida</taxon>
        <taxon>Polychaeta</taxon>
        <taxon>Sedentaria</taxon>
        <taxon>Canalipalpata</taxon>
        <taxon>Sabellida</taxon>
        <taxon>Siboglinidae</taxon>
        <taxon>Ridgeia</taxon>
    </lineage>
</organism>
<comment type="caution">
    <text evidence="1">The sequence shown here is derived from an EMBL/GenBank/DDBJ whole genome shotgun (WGS) entry which is preliminary data.</text>
</comment>
<reference evidence="1" key="1">
    <citation type="journal article" date="2023" name="Mol. Biol. Evol.">
        <title>Third-Generation Sequencing Reveals the Adaptive Role of the Epigenome in Three Deep-Sea Polychaetes.</title>
        <authorList>
            <person name="Perez M."/>
            <person name="Aroh O."/>
            <person name="Sun Y."/>
            <person name="Lan Y."/>
            <person name="Juniper S.K."/>
            <person name="Young C.R."/>
            <person name="Angers B."/>
            <person name="Qian P.Y."/>
        </authorList>
    </citation>
    <scope>NUCLEOTIDE SEQUENCE</scope>
    <source>
        <strain evidence="1">R07B-5</strain>
    </source>
</reference>
<dbReference type="Proteomes" id="UP001209878">
    <property type="component" value="Unassembled WGS sequence"/>
</dbReference>
<dbReference type="Gene3D" id="1.10.510.10">
    <property type="entry name" value="Transferase(Phosphotransferase) domain 1"/>
    <property type="match status" value="1"/>
</dbReference>
<protein>
    <submittedName>
        <fullName evidence="1">Uncharacterized protein</fullName>
    </submittedName>
</protein>
<dbReference type="InterPro" id="IPR011009">
    <property type="entry name" value="Kinase-like_dom_sf"/>
</dbReference>
<accession>A0AAD9IQ56</accession>
<gene>
    <name evidence="1" type="ORF">NP493_7608g00008</name>
</gene>
<name>A0AAD9IQ56_RIDPI</name>
<dbReference type="SUPFAM" id="SSF56112">
    <property type="entry name" value="Protein kinase-like (PK-like)"/>
    <property type="match status" value="1"/>
</dbReference>
<keyword evidence="2" id="KW-1185">Reference proteome</keyword>